<evidence type="ECO:0000259" key="4">
    <source>
        <dbReference type="PROSITE" id="PS50893"/>
    </source>
</evidence>
<name>A0AAE3E993_9FIRM</name>
<proteinExistence type="predicted"/>
<dbReference type="PANTHER" id="PTHR42939">
    <property type="entry name" value="ABC TRANSPORTER ATP-BINDING PROTEIN ALBC-RELATED"/>
    <property type="match status" value="1"/>
</dbReference>
<organism evidence="5 6">
    <name type="scientific">Hominifimenecus microfluidus</name>
    <dbReference type="NCBI Taxonomy" id="2885348"/>
    <lineage>
        <taxon>Bacteria</taxon>
        <taxon>Bacillati</taxon>
        <taxon>Bacillota</taxon>
        <taxon>Clostridia</taxon>
        <taxon>Lachnospirales</taxon>
        <taxon>Lachnospiraceae</taxon>
        <taxon>Hominifimenecus</taxon>
    </lineage>
</organism>
<dbReference type="Pfam" id="PF00005">
    <property type="entry name" value="ABC_tran"/>
    <property type="match status" value="1"/>
</dbReference>
<reference evidence="5" key="1">
    <citation type="submission" date="2021-10" db="EMBL/GenBank/DDBJ databases">
        <title>Anaerobic single-cell dispensing facilitates the cultivation of human gut bacteria.</title>
        <authorList>
            <person name="Afrizal A."/>
        </authorList>
    </citation>
    <scope>NUCLEOTIDE SEQUENCE</scope>
    <source>
        <strain evidence="5">CLA-AA-H215</strain>
    </source>
</reference>
<dbReference type="GO" id="GO:0016887">
    <property type="term" value="F:ATP hydrolysis activity"/>
    <property type="evidence" value="ECO:0007669"/>
    <property type="project" value="InterPro"/>
</dbReference>
<dbReference type="EMBL" id="JAJEQR010000009">
    <property type="protein sequence ID" value="MCC2230208.1"/>
    <property type="molecule type" value="Genomic_DNA"/>
</dbReference>
<dbReference type="PANTHER" id="PTHR42939:SF1">
    <property type="entry name" value="ABC TRANSPORTER ATP-BINDING PROTEIN ALBC-RELATED"/>
    <property type="match status" value="1"/>
</dbReference>
<evidence type="ECO:0000256" key="2">
    <source>
        <dbReference type="ARBA" id="ARBA00022741"/>
    </source>
</evidence>
<gene>
    <name evidence="5" type="ORF">LKD81_04220</name>
</gene>
<dbReference type="InterPro" id="IPR003439">
    <property type="entry name" value="ABC_transporter-like_ATP-bd"/>
</dbReference>
<dbReference type="GO" id="GO:0005524">
    <property type="term" value="F:ATP binding"/>
    <property type="evidence" value="ECO:0007669"/>
    <property type="project" value="UniProtKB-KW"/>
</dbReference>
<dbReference type="PROSITE" id="PS50893">
    <property type="entry name" value="ABC_TRANSPORTER_2"/>
    <property type="match status" value="1"/>
</dbReference>
<evidence type="ECO:0000313" key="5">
    <source>
        <dbReference type="EMBL" id="MCC2230208.1"/>
    </source>
</evidence>
<dbReference type="SUPFAM" id="SSF52540">
    <property type="entry name" value="P-loop containing nucleoside triphosphate hydrolases"/>
    <property type="match status" value="1"/>
</dbReference>
<keyword evidence="3 5" id="KW-0067">ATP-binding</keyword>
<dbReference type="InterPro" id="IPR027417">
    <property type="entry name" value="P-loop_NTPase"/>
</dbReference>
<dbReference type="RefSeq" id="WP_308452917.1">
    <property type="nucleotide sequence ID" value="NZ_JAJEQR010000009.1"/>
</dbReference>
<sequence>MECSIIVNDVSKAFRGEMVLKNVSVKCRPGHIYGFVGKNGSGKTVLFKIICGLVNPDSGTVEVEGKKLGEEIDFPESMGLIIEQPGFLYTCSGFENLRYLASIKHKIDKEKIRETMAMVGLDWRMKKWVGHYSLGMRQRLGIAQAIMEDPNIIILDEPMNGLDKAGVESMRELFLKLRDQGKTILLASHNEDDIHILCDEIHRLDGGSIME</sequence>
<feature type="domain" description="ABC transporter" evidence="4">
    <location>
        <begin position="5"/>
        <end position="211"/>
    </location>
</feature>
<evidence type="ECO:0000313" key="6">
    <source>
        <dbReference type="Proteomes" id="UP001198182"/>
    </source>
</evidence>
<comment type="caution">
    <text evidence="5">The sequence shown here is derived from an EMBL/GenBank/DDBJ whole genome shotgun (WGS) entry which is preliminary data.</text>
</comment>
<evidence type="ECO:0000256" key="1">
    <source>
        <dbReference type="ARBA" id="ARBA00022448"/>
    </source>
</evidence>
<accession>A0AAE3E993</accession>
<keyword evidence="1" id="KW-0813">Transport</keyword>
<evidence type="ECO:0000256" key="3">
    <source>
        <dbReference type="ARBA" id="ARBA00022840"/>
    </source>
</evidence>
<dbReference type="SMART" id="SM00382">
    <property type="entry name" value="AAA"/>
    <property type="match status" value="1"/>
</dbReference>
<dbReference type="Gene3D" id="3.40.50.300">
    <property type="entry name" value="P-loop containing nucleotide triphosphate hydrolases"/>
    <property type="match status" value="1"/>
</dbReference>
<keyword evidence="6" id="KW-1185">Reference proteome</keyword>
<dbReference type="PROSITE" id="PS00211">
    <property type="entry name" value="ABC_TRANSPORTER_1"/>
    <property type="match status" value="1"/>
</dbReference>
<protein>
    <submittedName>
        <fullName evidence="5">ATP-binding cassette domain-containing protein</fullName>
    </submittedName>
</protein>
<dbReference type="InterPro" id="IPR051782">
    <property type="entry name" value="ABC_Transporter_VariousFunc"/>
</dbReference>
<dbReference type="InterPro" id="IPR017871">
    <property type="entry name" value="ABC_transporter-like_CS"/>
</dbReference>
<dbReference type="AlphaFoldDB" id="A0AAE3E993"/>
<dbReference type="InterPro" id="IPR003593">
    <property type="entry name" value="AAA+_ATPase"/>
</dbReference>
<keyword evidence="2" id="KW-0547">Nucleotide-binding</keyword>
<dbReference type="Proteomes" id="UP001198182">
    <property type="component" value="Unassembled WGS sequence"/>
</dbReference>